<organism evidence="1 2">
    <name type="scientific">Hypnocyclicus thermotrophus</name>
    <dbReference type="NCBI Taxonomy" id="1627895"/>
    <lineage>
        <taxon>Bacteria</taxon>
        <taxon>Fusobacteriati</taxon>
        <taxon>Fusobacteriota</taxon>
        <taxon>Fusobacteriia</taxon>
        <taxon>Fusobacteriales</taxon>
        <taxon>Fusobacteriaceae</taxon>
        <taxon>Hypnocyclicus</taxon>
    </lineage>
</organism>
<accession>A0AA46I625</accession>
<gene>
    <name evidence="1" type="ORF">EV215_0644</name>
</gene>
<comment type="caution">
    <text evidence="1">The sequence shown here is derived from an EMBL/GenBank/DDBJ whole genome shotgun (WGS) entry which is preliminary data.</text>
</comment>
<dbReference type="AlphaFoldDB" id="A0AA46I625"/>
<evidence type="ECO:0000313" key="1">
    <source>
        <dbReference type="EMBL" id="TDT71952.1"/>
    </source>
</evidence>
<dbReference type="EMBL" id="SOBG01000002">
    <property type="protein sequence ID" value="TDT71952.1"/>
    <property type="molecule type" value="Genomic_DNA"/>
</dbReference>
<evidence type="ECO:0000313" key="2">
    <source>
        <dbReference type="Proteomes" id="UP000294678"/>
    </source>
</evidence>
<name>A0AA46I625_9FUSO</name>
<proteinExistence type="predicted"/>
<reference evidence="1 2" key="1">
    <citation type="submission" date="2019-03" db="EMBL/GenBank/DDBJ databases">
        <title>Genomic Encyclopedia of Type Strains, Phase IV (KMG-IV): sequencing the most valuable type-strain genomes for metagenomic binning, comparative biology and taxonomic classification.</title>
        <authorList>
            <person name="Goeker M."/>
        </authorList>
    </citation>
    <scope>NUCLEOTIDE SEQUENCE [LARGE SCALE GENOMIC DNA]</scope>
    <source>
        <strain evidence="1 2">DSM 100055</strain>
    </source>
</reference>
<protein>
    <submittedName>
        <fullName evidence="1">Uncharacterized protein</fullName>
    </submittedName>
</protein>
<sequence>MKKIITMVLGLMIFLGSVIMAKGNTNIVTDTQNII</sequence>
<dbReference type="Proteomes" id="UP000294678">
    <property type="component" value="Unassembled WGS sequence"/>
</dbReference>
<keyword evidence="2" id="KW-1185">Reference proteome</keyword>